<gene>
    <name evidence="1" type="ORF">CWC22_011275</name>
</gene>
<protein>
    <recommendedName>
        <fullName evidence="3">DUF3805 domain-containing protein</fullName>
    </recommendedName>
</protein>
<dbReference type="PROSITE" id="PS51257">
    <property type="entry name" value="PROKAR_LIPOPROTEIN"/>
    <property type="match status" value="1"/>
</dbReference>
<organism evidence="1 2">
    <name type="scientific">Pseudoalteromonas rubra</name>
    <dbReference type="NCBI Taxonomy" id="43658"/>
    <lineage>
        <taxon>Bacteria</taxon>
        <taxon>Pseudomonadati</taxon>
        <taxon>Pseudomonadota</taxon>
        <taxon>Gammaproteobacteria</taxon>
        <taxon>Alteromonadales</taxon>
        <taxon>Pseudoalteromonadaceae</taxon>
        <taxon>Pseudoalteromonas</taxon>
    </lineage>
</organism>
<dbReference type="RefSeq" id="WP_138536478.1">
    <property type="nucleotide sequence ID" value="NZ_CP045429.1"/>
</dbReference>
<proteinExistence type="predicted"/>
<evidence type="ECO:0000313" key="2">
    <source>
        <dbReference type="Proteomes" id="UP000305729"/>
    </source>
</evidence>
<dbReference type="AlphaFoldDB" id="A0A5S3V3X8"/>
<name>A0A5S3V3X8_9GAMM</name>
<dbReference type="Proteomes" id="UP000305729">
    <property type="component" value="Chromosome 1"/>
</dbReference>
<accession>A0A5S3V3X8</accession>
<dbReference type="EMBL" id="CP045429">
    <property type="protein sequence ID" value="QPB83536.1"/>
    <property type="molecule type" value="Genomic_DNA"/>
</dbReference>
<evidence type="ECO:0008006" key="3">
    <source>
        <dbReference type="Google" id="ProtNLM"/>
    </source>
</evidence>
<reference evidence="1 2" key="1">
    <citation type="submission" date="2019-10" db="EMBL/GenBank/DDBJ databases">
        <title>Pseudoalteromonas rubra S4059.</title>
        <authorList>
            <person name="Paulsen S."/>
            <person name="Wang X."/>
        </authorList>
    </citation>
    <scope>NUCLEOTIDE SEQUENCE [LARGE SCALE GENOMIC DNA]</scope>
    <source>
        <strain evidence="1 2">S4059</strain>
    </source>
</reference>
<sequence>MKAKILIIISLLLIVSCSSVPQRGENESIEIRTQAWVLPITHDYYVRKVDGVHNFYKENAKGALQLSSMVSRTPILDQELIEIAQSQINGAGELTGISGDGKRGYKSVFTSQGVYWVYWFIVIDHSLIFITYNTDSDKIDANEIKNVEAVVNGISST</sequence>
<evidence type="ECO:0000313" key="1">
    <source>
        <dbReference type="EMBL" id="QPB83536.1"/>
    </source>
</evidence>